<dbReference type="Proteomes" id="UP000441208">
    <property type="component" value="Unassembled WGS sequence"/>
</dbReference>
<comment type="caution">
    <text evidence="3">The sequence shown here is derived from an EMBL/GenBank/DDBJ whole genome shotgun (WGS) entry which is preliminary data.</text>
</comment>
<proteinExistence type="predicted"/>
<dbReference type="Proteomes" id="UP000437068">
    <property type="component" value="Unassembled WGS sequence"/>
</dbReference>
<dbReference type="AlphaFoldDB" id="A0A6A4BAT5"/>
<dbReference type="EMBL" id="QXGA01004525">
    <property type="protein sequence ID" value="KAE9072708.1"/>
    <property type="molecule type" value="Genomic_DNA"/>
</dbReference>
<evidence type="ECO:0000313" key="5">
    <source>
        <dbReference type="Proteomes" id="UP000440732"/>
    </source>
</evidence>
<evidence type="ECO:0000313" key="4">
    <source>
        <dbReference type="Proteomes" id="UP000437068"/>
    </source>
</evidence>
<gene>
    <name evidence="3" type="ORF">PF001_g28710</name>
    <name evidence="2" type="ORF">PF006_g28871</name>
    <name evidence="1" type="ORF">PF007_g33071</name>
</gene>
<evidence type="ECO:0000313" key="3">
    <source>
        <dbReference type="EMBL" id="KAE9270661.1"/>
    </source>
</evidence>
<evidence type="ECO:0000313" key="2">
    <source>
        <dbReference type="EMBL" id="KAE9072708.1"/>
    </source>
</evidence>
<dbReference type="Proteomes" id="UP000440732">
    <property type="component" value="Unassembled WGS sequence"/>
</dbReference>
<evidence type="ECO:0000313" key="1">
    <source>
        <dbReference type="EMBL" id="KAE9052981.1"/>
    </source>
</evidence>
<evidence type="ECO:0000313" key="6">
    <source>
        <dbReference type="Proteomes" id="UP000441208"/>
    </source>
</evidence>
<dbReference type="EMBL" id="QXFZ01011818">
    <property type="protein sequence ID" value="KAE9052981.1"/>
    <property type="molecule type" value="Genomic_DNA"/>
</dbReference>
<sequence>MVMSETLPLTWGEQLIANPVGNTEISTLYPYK</sequence>
<name>A0A6A4BAT5_9STRA</name>
<organism evidence="3 4">
    <name type="scientific">Phytophthora fragariae</name>
    <dbReference type="NCBI Taxonomy" id="53985"/>
    <lineage>
        <taxon>Eukaryota</taxon>
        <taxon>Sar</taxon>
        <taxon>Stramenopiles</taxon>
        <taxon>Oomycota</taxon>
        <taxon>Peronosporomycetes</taxon>
        <taxon>Peronosporales</taxon>
        <taxon>Peronosporaceae</taxon>
        <taxon>Phytophthora</taxon>
    </lineage>
</organism>
<dbReference type="EMBL" id="QXGE01004430">
    <property type="protein sequence ID" value="KAE9270661.1"/>
    <property type="molecule type" value="Genomic_DNA"/>
</dbReference>
<protein>
    <submittedName>
        <fullName evidence="3">Uncharacterized protein</fullName>
    </submittedName>
</protein>
<reference evidence="4 5" key="1">
    <citation type="submission" date="2018-08" db="EMBL/GenBank/DDBJ databases">
        <title>Genomic investigation of the strawberry pathogen Phytophthora fragariae indicates pathogenicity is determined by transcriptional variation in three key races.</title>
        <authorList>
            <person name="Adams T.M."/>
            <person name="Armitage A.D."/>
            <person name="Sobczyk M.K."/>
            <person name="Bates H.J."/>
            <person name="Dunwell J.M."/>
            <person name="Nellist C.F."/>
            <person name="Harrison R.J."/>
        </authorList>
    </citation>
    <scope>NUCLEOTIDE SEQUENCE [LARGE SCALE GENOMIC DNA]</scope>
    <source>
        <strain evidence="3 4">A4</strain>
        <strain evidence="2 5">NOV-5</strain>
        <strain evidence="1 6">NOV-71</strain>
    </source>
</reference>
<accession>A0A6A4BAT5</accession>